<proteinExistence type="predicted"/>
<gene>
    <name evidence="1" type="ORF">D5086_014071</name>
</gene>
<sequence length="93" mass="10524">MLIVQQSSQPRAFYLKLSLAWLLLNNFLICGRRIQPSGCSTHKFHLAVAELQQKGSHLVYPGNKKQNWVHQWLLTTVVNAFEPGQPDPIMALG</sequence>
<name>A0ACC4C9G8_POPAL</name>
<keyword evidence="2" id="KW-1185">Reference proteome</keyword>
<dbReference type="EMBL" id="RCHU02000006">
    <property type="protein sequence ID" value="KAL3587204.1"/>
    <property type="molecule type" value="Genomic_DNA"/>
</dbReference>
<dbReference type="Proteomes" id="UP000309997">
    <property type="component" value="Unassembled WGS sequence"/>
</dbReference>
<accession>A0ACC4C9G8</accession>
<evidence type="ECO:0000313" key="2">
    <source>
        <dbReference type="Proteomes" id="UP000309997"/>
    </source>
</evidence>
<reference evidence="1 2" key="1">
    <citation type="journal article" date="2024" name="Plant Biotechnol. J.">
        <title>Genome and CRISPR/Cas9 system of a widespread forest tree (Populus alba) in the world.</title>
        <authorList>
            <person name="Liu Y.J."/>
            <person name="Jiang P.F."/>
            <person name="Han X.M."/>
            <person name="Li X.Y."/>
            <person name="Wang H.M."/>
            <person name="Wang Y.J."/>
            <person name="Wang X.X."/>
            <person name="Zeng Q.Y."/>
        </authorList>
    </citation>
    <scope>NUCLEOTIDE SEQUENCE [LARGE SCALE GENOMIC DNA]</scope>
    <source>
        <strain evidence="2">cv. PAL-ZL1</strain>
    </source>
</reference>
<evidence type="ECO:0000313" key="1">
    <source>
        <dbReference type="EMBL" id="KAL3587204.1"/>
    </source>
</evidence>
<protein>
    <submittedName>
        <fullName evidence="1">Uncharacterized protein</fullName>
    </submittedName>
</protein>
<comment type="caution">
    <text evidence="1">The sequence shown here is derived from an EMBL/GenBank/DDBJ whole genome shotgun (WGS) entry which is preliminary data.</text>
</comment>
<organism evidence="1 2">
    <name type="scientific">Populus alba</name>
    <name type="common">White poplar</name>
    <dbReference type="NCBI Taxonomy" id="43335"/>
    <lineage>
        <taxon>Eukaryota</taxon>
        <taxon>Viridiplantae</taxon>
        <taxon>Streptophyta</taxon>
        <taxon>Embryophyta</taxon>
        <taxon>Tracheophyta</taxon>
        <taxon>Spermatophyta</taxon>
        <taxon>Magnoliopsida</taxon>
        <taxon>eudicotyledons</taxon>
        <taxon>Gunneridae</taxon>
        <taxon>Pentapetalae</taxon>
        <taxon>rosids</taxon>
        <taxon>fabids</taxon>
        <taxon>Malpighiales</taxon>
        <taxon>Salicaceae</taxon>
        <taxon>Saliceae</taxon>
        <taxon>Populus</taxon>
    </lineage>
</organism>